<evidence type="ECO:0000313" key="1">
    <source>
        <dbReference type="EMBL" id="OAB87714.1"/>
    </source>
</evidence>
<protein>
    <recommendedName>
        <fullName evidence="3">Photosynthesis system II assembly factor Ycf48/Hcf136-like domain-containing protein</fullName>
    </recommendedName>
</protein>
<sequence>MTQRRLGLHALVVMLLADAVLLAWVFGLLPGSGADAAVPEPAAASTATSASPSASPSTTSKAAAPAARYVATSVDDTLWRASVARCTGDAAVVERSQDGGASWERTRYDGQVVYRLRLTEPSVGFAVGADRGCPQTVVKSTGDGGQTWQETSAGQTWAPLRDGSVLVPGGEEVDACGSARAVGLAPVDETSAWAACSDGTLRRTTDTGAGWEGVGRATGVTSLAVSGERLLVGSVVTGCDGLSVASGTTSQADLEDATCVSGARTAAVVLGEQGGWLVGTSSWSSADLSSWEPVA</sequence>
<gene>
    <name evidence="1" type="ORF">AWH69_06615</name>
</gene>
<dbReference type="Proteomes" id="UP000076976">
    <property type="component" value="Unassembled WGS sequence"/>
</dbReference>
<proteinExistence type="predicted"/>
<keyword evidence="2" id="KW-1185">Reference proteome</keyword>
<dbReference type="STRING" id="262209.AWH69_06615"/>
<reference evidence="1 2" key="1">
    <citation type="submission" date="2016-01" db="EMBL/GenBank/DDBJ databases">
        <title>Janibacter melonis strain CD11_4 genome sequencing and assembly.</title>
        <authorList>
            <person name="Nair G.R."/>
            <person name="Kaur G."/>
            <person name="Chander A.M."/>
            <person name="Mayilraj S."/>
        </authorList>
    </citation>
    <scope>NUCLEOTIDE SEQUENCE [LARGE SCALE GENOMIC DNA]</scope>
    <source>
        <strain evidence="1 2">CD11-4</strain>
    </source>
</reference>
<dbReference type="EMBL" id="LQZG01000002">
    <property type="protein sequence ID" value="OAB87714.1"/>
    <property type="molecule type" value="Genomic_DNA"/>
</dbReference>
<evidence type="ECO:0000313" key="2">
    <source>
        <dbReference type="Proteomes" id="UP000076976"/>
    </source>
</evidence>
<comment type="caution">
    <text evidence="1">The sequence shown here is derived from an EMBL/GenBank/DDBJ whole genome shotgun (WGS) entry which is preliminary data.</text>
</comment>
<accession>A0A176QDF8</accession>
<name>A0A176QDF8_9MICO</name>
<evidence type="ECO:0008006" key="3">
    <source>
        <dbReference type="Google" id="ProtNLM"/>
    </source>
</evidence>
<organism evidence="1 2">
    <name type="scientific">Janibacter melonis</name>
    <dbReference type="NCBI Taxonomy" id="262209"/>
    <lineage>
        <taxon>Bacteria</taxon>
        <taxon>Bacillati</taxon>
        <taxon>Actinomycetota</taxon>
        <taxon>Actinomycetes</taxon>
        <taxon>Micrococcales</taxon>
        <taxon>Intrasporangiaceae</taxon>
        <taxon>Janibacter</taxon>
    </lineage>
</organism>
<dbReference type="RefSeq" id="WP_068273359.1">
    <property type="nucleotide sequence ID" value="NZ_LQZG01000002.1"/>
</dbReference>
<dbReference type="SUPFAM" id="SSF110296">
    <property type="entry name" value="Oligoxyloglucan reducing end-specific cellobiohydrolase"/>
    <property type="match status" value="1"/>
</dbReference>
<dbReference type="AlphaFoldDB" id="A0A176QDF8"/>
<dbReference type="InterPro" id="IPR015943">
    <property type="entry name" value="WD40/YVTN_repeat-like_dom_sf"/>
</dbReference>
<dbReference type="Gene3D" id="2.130.10.10">
    <property type="entry name" value="YVTN repeat-like/Quinoprotein amine dehydrogenase"/>
    <property type="match status" value="1"/>
</dbReference>